<dbReference type="GO" id="GO:0000270">
    <property type="term" value="P:peptidoglycan metabolic process"/>
    <property type="evidence" value="ECO:0007669"/>
    <property type="project" value="TreeGrafter"/>
</dbReference>
<evidence type="ECO:0000313" key="4">
    <source>
        <dbReference type="EMBL" id="ANG64227.1"/>
    </source>
</evidence>
<keyword evidence="4" id="KW-0121">Carboxypeptidase</keyword>
<dbReference type="GO" id="GO:0004185">
    <property type="term" value="F:serine-type carboxypeptidase activity"/>
    <property type="evidence" value="ECO:0007669"/>
    <property type="project" value="InterPro"/>
</dbReference>
<evidence type="ECO:0000256" key="1">
    <source>
        <dbReference type="ARBA" id="ARBA00006096"/>
    </source>
</evidence>
<dbReference type="KEGG" id="mars:A8C75_18270"/>
<keyword evidence="3" id="KW-0732">Signal</keyword>
<dbReference type="Gene3D" id="3.50.80.20">
    <property type="entry name" value="D-Ala-D-Ala carboxypeptidase C, peptidase S13"/>
    <property type="match status" value="1"/>
</dbReference>
<organism evidence="4 5">
    <name type="scientific">Marinobacterium aestuarii</name>
    <dbReference type="NCBI Taxonomy" id="1821621"/>
    <lineage>
        <taxon>Bacteria</taxon>
        <taxon>Pseudomonadati</taxon>
        <taxon>Pseudomonadota</taxon>
        <taxon>Gammaproteobacteria</taxon>
        <taxon>Oceanospirillales</taxon>
        <taxon>Oceanospirillaceae</taxon>
        <taxon>Marinobacterium</taxon>
    </lineage>
</organism>
<dbReference type="GO" id="GO:0006508">
    <property type="term" value="P:proteolysis"/>
    <property type="evidence" value="ECO:0007669"/>
    <property type="project" value="InterPro"/>
</dbReference>
<accession>A0A1A9F225</accession>
<evidence type="ECO:0000313" key="5">
    <source>
        <dbReference type="Proteomes" id="UP000078070"/>
    </source>
</evidence>
<reference evidence="5" key="1">
    <citation type="submission" date="2016-05" db="EMBL/GenBank/DDBJ databases">
        <authorList>
            <person name="Baek K."/>
            <person name="Yang S.-J."/>
        </authorList>
    </citation>
    <scope>NUCLEOTIDE SEQUENCE [LARGE SCALE GENOMIC DNA]</scope>
    <source>
        <strain evidence="5">ST58-10</strain>
    </source>
</reference>
<name>A0A1A9F225_9GAMM</name>
<reference evidence="4 5" key="2">
    <citation type="journal article" date="2018" name="Int. J. Syst. Evol. Microbiol.">
        <title>Marinobacterium aestuarii sp. nov., a benzene-degrading marine bacterium isolated from estuary sediment.</title>
        <authorList>
            <person name="Bae S.S."/>
            <person name="Jung J."/>
            <person name="Chung D."/>
            <person name="Baek K."/>
        </authorList>
    </citation>
    <scope>NUCLEOTIDE SEQUENCE [LARGE SCALE GENOMIC DNA]</scope>
    <source>
        <strain evidence="4 5">ST58-10</strain>
    </source>
</reference>
<dbReference type="InterPro" id="IPR012338">
    <property type="entry name" value="Beta-lactam/transpept-like"/>
</dbReference>
<keyword evidence="5" id="KW-1185">Reference proteome</keyword>
<feature type="signal peptide" evidence="3">
    <location>
        <begin position="1"/>
        <end position="22"/>
    </location>
</feature>
<gene>
    <name evidence="4" type="ORF">A8C75_18270</name>
</gene>
<sequence>MKLRLFLLLFVSLAMINNSARAEAPAGSWQSLLALAPTGSQIGLRVEPLGASGNVRIDYQSDLLLPPASTLKLLTAYAAELQLGPDFRYQTRLWRRGQQQNNRWQGDWRLEFSGAPDFSRAQLSQLLEQIKQSGITQISGDLLLDNSAFDGYDRGNGWPWNNLGVCYSAPAAAIILDGNCVAASLTPNAPGTEARFFVPPHQPLDVTNEVVTVTLQQQLESLCELEMDTGPGNHYRLHGCVANNRKIVPLNFAVNDPVAFTRDVIAQQLQQLGIQLQGQIRGIHDAGSNWQAVMQLESAPLLQLLTTMLQDSDNLIADSLLKTLSNQAGSPGNFRNGVRVMKDRLEETLGQRLEPATLADGSGLSRDNLLQASQLAAVLRQLARTPASSSYQALAVAGESGTLRYRSTLRKPPLLGNVRGKSGTINGTSNLAGYITGASGQRYLFVLMVSGISLSDADRRASWRDPLQHPVRAFEKAMLEWIYQRG</sequence>
<dbReference type="Pfam" id="PF02113">
    <property type="entry name" value="Peptidase_S13"/>
    <property type="match status" value="1"/>
</dbReference>
<dbReference type="AlphaFoldDB" id="A0A1A9F225"/>
<feature type="chain" id="PRO_5008386638" evidence="3">
    <location>
        <begin position="23"/>
        <end position="486"/>
    </location>
</feature>
<dbReference type="PANTHER" id="PTHR30023">
    <property type="entry name" value="D-ALANYL-D-ALANINE CARBOXYPEPTIDASE"/>
    <property type="match status" value="1"/>
</dbReference>
<dbReference type="PANTHER" id="PTHR30023:SF0">
    <property type="entry name" value="PENICILLIN-SENSITIVE CARBOXYPEPTIDASE A"/>
    <property type="match status" value="1"/>
</dbReference>
<dbReference type="EMBL" id="CP015839">
    <property type="protein sequence ID" value="ANG64227.1"/>
    <property type="molecule type" value="Genomic_DNA"/>
</dbReference>
<comment type="similarity">
    <text evidence="1">Belongs to the peptidase S13 family.</text>
</comment>
<protein>
    <submittedName>
        <fullName evidence="4">D-alanyl-D-alanine carboxypeptidase/D-alanyl-D-alanine-endopeptidase</fullName>
    </submittedName>
</protein>
<dbReference type="Proteomes" id="UP000078070">
    <property type="component" value="Chromosome"/>
</dbReference>
<dbReference type="OrthoDB" id="9802627at2"/>
<evidence type="ECO:0000256" key="3">
    <source>
        <dbReference type="SAM" id="SignalP"/>
    </source>
</evidence>
<dbReference type="NCBIfam" id="TIGR00666">
    <property type="entry name" value="PBP4"/>
    <property type="match status" value="1"/>
</dbReference>
<dbReference type="Gene3D" id="3.40.710.10">
    <property type="entry name" value="DD-peptidase/beta-lactamase superfamily"/>
    <property type="match status" value="1"/>
</dbReference>
<dbReference type="RefSeq" id="WP_067385649.1">
    <property type="nucleotide sequence ID" value="NZ_CP015839.1"/>
</dbReference>
<keyword evidence="4" id="KW-0645">Protease</keyword>
<evidence type="ECO:0000256" key="2">
    <source>
        <dbReference type="ARBA" id="ARBA00022801"/>
    </source>
</evidence>
<keyword evidence="2" id="KW-0378">Hydrolase</keyword>
<dbReference type="PRINTS" id="PR00922">
    <property type="entry name" value="DADACBPTASE3"/>
</dbReference>
<proteinExistence type="inferred from homology"/>
<dbReference type="STRING" id="1821621.A8C75_18270"/>
<dbReference type="SUPFAM" id="SSF56601">
    <property type="entry name" value="beta-lactamase/transpeptidase-like"/>
    <property type="match status" value="1"/>
</dbReference>
<dbReference type="InterPro" id="IPR000667">
    <property type="entry name" value="Peptidase_S13"/>
</dbReference>